<dbReference type="InterPro" id="IPR050592">
    <property type="entry name" value="GDSL_lipolytic_enzyme"/>
</dbReference>
<evidence type="ECO:0000313" key="2">
    <source>
        <dbReference type="EMBL" id="KAK1397886.1"/>
    </source>
</evidence>
<accession>A0AAD8J850</accession>
<dbReference type="InterPro" id="IPR001087">
    <property type="entry name" value="GDSL"/>
</dbReference>
<dbReference type="InterPro" id="IPR036514">
    <property type="entry name" value="SGNH_hydro_sf"/>
</dbReference>
<evidence type="ECO:0000313" key="3">
    <source>
        <dbReference type="Proteomes" id="UP001237642"/>
    </source>
</evidence>
<name>A0AAD8J850_9APIA</name>
<reference evidence="2" key="2">
    <citation type="submission" date="2023-05" db="EMBL/GenBank/DDBJ databases">
        <authorList>
            <person name="Schelkunov M.I."/>
        </authorList>
    </citation>
    <scope>NUCLEOTIDE SEQUENCE</scope>
    <source>
        <strain evidence="2">Hsosn_3</strain>
        <tissue evidence="2">Leaf</tissue>
    </source>
</reference>
<protein>
    <submittedName>
        <fullName evidence="2">GDSL-like Lipase/Acylhydrolase superfamily protein</fullName>
    </submittedName>
</protein>
<dbReference type="Proteomes" id="UP001237642">
    <property type="component" value="Unassembled WGS sequence"/>
</dbReference>
<dbReference type="PANTHER" id="PTHR45642">
    <property type="entry name" value="GDSL ESTERASE/LIPASE EXL3"/>
    <property type="match status" value="1"/>
</dbReference>
<comment type="similarity">
    <text evidence="1">Belongs to the 'GDSL' lipolytic enzyme family.</text>
</comment>
<dbReference type="Pfam" id="PF00657">
    <property type="entry name" value="Lipase_GDSL"/>
    <property type="match status" value="1"/>
</dbReference>
<dbReference type="EMBL" id="JAUIZM010000002">
    <property type="protein sequence ID" value="KAK1397886.1"/>
    <property type="molecule type" value="Genomic_DNA"/>
</dbReference>
<proteinExistence type="inferred from homology"/>
<keyword evidence="3" id="KW-1185">Reference proteome</keyword>
<dbReference type="PANTHER" id="PTHR45642:SF3">
    <property type="entry name" value="OS09G0540400 PROTEIN"/>
    <property type="match status" value="1"/>
</dbReference>
<comment type="caution">
    <text evidence="2">The sequence shown here is derived from an EMBL/GenBank/DDBJ whole genome shotgun (WGS) entry which is preliminary data.</text>
</comment>
<reference evidence="2" key="1">
    <citation type="submission" date="2023-02" db="EMBL/GenBank/DDBJ databases">
        <title>Genome of toxic invasive species Heracleum sosnowskyi carries increased number of genes despite the absence of recent whole-genome duplications.</title>
        <authorList>
            <person name="Schelkunov M."/>
            <person name="Shtratnikova V."/>
            <person name="Makarenko M."/>
            <person name="Klepikova A."/>
            <person name="Omelchenko D."/>
            <person name="Novikova G."/>
            <person name="Obukhova E."/>
            <person name="Bogdanov V."/>
            <person name="Penin A."/>
            <person name="Logacheva M."/>
        </authorList>
    </citation>
    <scope>NUCLEOTIDE SEQUENCE</scope>
    <source>
        <strain evidence="2">Hsosn_3</strain>
        <tissue evidence="2">Leaf</tissue>
    </source>
</reference>
<organism evidence="2 3">
    <name type="scientific">Heracleum sosnowskyi</name>
    <dbReference type="NCBI Taxonomy" id="360622"/>
    <lineage>
        <taxon>Eukaryota</taxon>
        <taxon>Viridiplantae</taxon>
        <taxon>Streptophyta</taxon>
        <taxon>Embryophyta</taxon>
        <taxon>Tracheophyta</taxon>
        <taxon>Spermatophyta</taxon>
        <taxon>Magnoliopsida</taxon>
        <taxon>eudicotyledons</taxon>
        <taxon>Gunneridae</taxon>
        <taxon>Pentapetalae</taxon>
        <taxon>asterids</taxon>
        <taxon>campanulids</taxon>
        <taxon>Apiales</taxon>
        <taxon>Apiaceae</taxon>
        <taxon>Apioideae</taxon>
        <taxon>apioid superclade</taxon>
        <taxon>Tordylieae</taxon>
        <taxon>Tordyliinae</taxon>
        <taxon>Heracleum</taxon>
    </lineage>
</organism>
<dbReference type="Gene3D" id="3.40.50.1110">
    <property type="entry name" value="SGNH hydrolase"/>
    <property type="match status" value="1"/>
</dbReference>
<evidence type="ECO:0000256" key="1">
    <source>
        <dbReference type="ARBA" id="ARBA00008668"/>
    </source>
</evidence>
<gene>
    <name evidence="2" type="ORF">POM88_007749</name>
</gene>
<dbReference type="AlphaFoldDB" id="A0AAD8J850"/>
<sequence length="147" mass="16996">MSQYCKIGLPPIGCLPLIITLNSNPIDKFLKRQCIPRLSEVAQGFDQVVEQKIKEMERVDSKIYYIRISKTFTDILQDPKKFGFDKIDRGCCGTGLLEVTFWCNQRSRLCPDVSEYVFFDSVHPTERMYYLLFKALSPTIDLVLEGK</sequence>
<dbReference type="GO" id="GO:0016788">
    <property type="term" value="F:hydrolase activity, acting on ester bonds"/>
    <property type="evidence" value="ECO:0007669"/>
    <property type="project" value="InterPro"/>
</dbReference>